<dbReference type="Proteomes" id="UP001596060">
    <property type="component" value="Unassembled WGS sequence"/>
</dbReference>
<keyword evidence="1" id="KW-0732">Signal</keyword>
<sequence length="77" mass="7889">MPTLRSAALAGLLLAAATAPLAAQDRNAMREACGQDVARLCPGVKPGGGRIIACFKEKAAELSPGCRSALQQAQAQR</sequence>
<keyword evidence="3" id="KW-1185">Reference proteome</keyword>
<evidence type="ECO:0000313" key="2">
    <source>
        <dbReference type="EMBL" id="MFC5509475.1"/>
    </source>
</evidence>
<dbReference type="EMBL" id="JBHSLU010000167">
    <property type="protein sequence ID" value="MFC5509475.1"/>
    <property type="molecule type" value="Genomic_DNA"/>
</dbReference>
<gene>
    <name evidence="2" type="ORF">ACFPN9_30140</name>
</gene>
<dbReference type="InterPro" id="IPR001893">
    <property type="entry name" value="Cys-rich_GLG1_repeat"/>
</dbReference>
<dbReference type="RefSeq" id="WP_245282283.1">
    <property type="nucleotide sequence ID" value="NZ_JBHSLU010000167.1"/>
</dbReference>
<evidence type="ECO:0000313" key="3">
    <source>
        <dbReference type="Proteomes" id="UP001596060"/>
    </source>
</evidence>
<protein>
    <submittedName>
        <fullName evidence="2">Cysteine rich repeat-containing protein</fullName>
    </submittedName>
</protein>
<feature type="chain" id="PRO_5046950308" evidence="1">
    <location>
        <begin position="23"/>
        <end position="77"/>
    </location>
</feature>
<comment type="caution">
    <text evidence="2">The sequence shown here is derived from an EMBL/GenBank/DDBJ whole genome shotgun (WGS) entry which is preliminary data.</text>
</comment>
<feature type="signal peptide" evidence="1">
    <location>
        <begin position="1"/>
        <end position="22"/>
    </location>
</feature>
<proteinExistence type="predicted"/>
<organism evidence="2 3">
    <name type="scientific">Bosea massiliensis</name>
    <dbReference type="NCBI Taxonomy" id="151419"/>
    <lineage>
        <taxon>Bacteria</taxon>
        <taxon>Pseudomonadati</taxon>
        <taxon>Pseudomonadota</taxon>
        <taxon>Alphaproteobacteria</taxon>
        <taxon>Hyphomicrobiales</taxon>
        <taxon>Boseaceae</taxon>
        <taxon>Bosea</taxon>
    </lineage>
</organism>
<reference evidence="3" key="1">
    <citation type="journal article" date="2019" name="Int. J. Syst. Evol. Microbiol.">
        <title>The Global Catalogue of Microorganisms (GCM) 10K type strain sequencing project: providing services to taxonomists for standard genome sequencing and annotation.</title>
        <authorList>
            <consortium name="The Broad Institute Genomics Platform"/>
            <consortium name="The Broad Institute Genome Sequencing Center for Infectious Disease"/>
            <person name="Wu L."/>
            <person name="Ma J."/>
        </authorList>
    </citation>
    <scope>NUCLEOTIDE SEQUENCE [LARGE SCALE GENOMIC DNA]</scope>
    <source>
        <strain evidence="3">CCUG 43117</strain>
    </source>
</reference>
<dbReference type="Pfam" id="PF00839">
    <property type="entry name" value="Cys_rich_FGFR"/>
    <property type="match status" value="1"/>
</dbReference>
<evidence type="ECO:0000256" key="1">
    <source>
        <dbReference type="SAM" id="SignalP"/>
    </source>
</evidence>
<name>A0ABW0PAG3_9HYPH</name>
<accession>A0ABW0PAG3</accession>